<organism evidence="2">
    <name type="scientific">uncultured Phycisphaerae bacterium</name>
    <dbReference type="NCBI Taxonomy" id="904963"/>
    <lineage>
        <taxon>Bacteria</taxon>
        <taxon>Pseudomonadati</taxon>
        <taxon>Planctomycetota</taxon>
        <taxon>Phycisphaerae</taxon>
        <taxon>environmental samples</taxon>
    </lineage>
</organism>
<sequence length="117" mass="12536">MRVLLDSCVSGRAADVLRQAGHDVVWSGDWPSDPGDGQILRAAASDSRVLVIIDKDFGELVIVQGFAHAGLIRLVGFRAGEQGEAVVRLLSTYESDLAAGAILTAEPWRVRIRPPST</sequence>
<evidence type="ECO:0000313" key="2">
    <source>
        <dbReference type="EMBL" id="CAA9389623.1"/>
    </source>
</evidence>
<dbReference type="EMBL" id="CADCUQ010000259">
    <property type="protein sequence ID" value="CAA9389623.1"/>
    <property type="molecule type" value="Genomic_DNA"/>
</dbReference>
<proteinExistence type="predicted"/>
<protein>
    <recommendedName>
        <fullName evidence="1">DUF5615 domain-containing protein</fullName>
    </recommendedName>
</protein>
<gene>
    <name evidence="2" type="ORF">AVDCRST_MAG64-1233</name>
</gene>
<dbReference type="Pfam" id="PF18480">
    <property type="entry name" value="DUF5615"/>
    <property type="match status" value="1"/>
</dbReference>
<accession>A0A6J4NJJ6</accession>
<evidence type="ECO:0000259" key="1">
    <source>
        <dbReference type="Pfam" id="PF18480"/>
    </source>
</evidence>
<dbReference type="AlphaFoldDB" id="A0A6J4NJJ6"/>
<dbReference type="InterPro" id="IPR041049">
    <property type="entry name" value="DUF5615"/>
</dbReference>
<name>A0A6J4NJJ6_9BACT</name>
<feature type="domain" description="DUF5615" evidence="1">
    <location>
        <begin position="1"/>
        <end position="103"/>
    </location>
</feature>
<reference evidence="2" key="1">
    <citation type="submission" date="2020-02" db="EMBL/GenBank/DDBJ databases">
        <authorList>
            <person name="Meier V. D."/>
        </authorList>
    </citation>
    <scope>NUCLEOTIDE SEQUENCE</scope>
    <source>
        <strain evidence="2">AVDCRST_MAG64</strain>
    </source>
</reference>